<evidence type="ECO:0000259" key="3">
    <source>
        <dbReference type="Pfam" id="PF00085"/>
    </source>
</evidence>
<feature type="domain" description="Thioredoxin" evidence="3">
    <location>
        <begin position="7"/>
        <end position="57"/>
    </location>
</feature>
<dbReference type="InterPro" id="IPR036249">
    <property type="entry name" value="Thioredoxin-like_sf"/>
</dbReference>
<reference evidence="4" key="2">
    <citation type="submission" date="2025-09" db="UniProtKB">
        <authorList>
            <consortium name="Ensembl"/>
        </authorList>
    </citation>
    <scope>IDENTIFICATION</scope>
</reference>
<dbReference type="AlphaFoldDB" id="A0A8C9DLN4"/>
<keyword evidence="1" id="KW-1015">Disulfide bond</keyword>
<dbReference type="CDD" id="cd02947">
    <property type="entry name" value="TRX_family"/>
    <property type="match status" value="1"/>
</dbReference>
<dbReference type="GeneTree" id="ENSGT00940000154259"/>
<evidence type="ECO:0000313" key="5">
    <source>
        <dbReference type="Proteomes" id="UP000694414"/>
    </source>
</evidence>
<name>A0A8C9DLN4_PROSS</name>
<dbReference type="SUPFAM" id="SSF52833">
    <property type="entry name" value="Thioredoxin-like"/>
    <property type="match status" value="1"/>
</dbReference>
<dbReference type="Gene3D" id="3.40.30.10">
    <property type="entry name" value="Glutaredoxin"/>
    <property type="match status" value="1"/>
</dbReference>
<reference evidence="4" key="1">
    <citation type="submission" date="2025-08" db="UniProtKB">
        <authorList>
            <consortium name="Ensembl"/>
        </authorList>
    </citation>
    <scope>IDENTIFICATION</scope>
</reference>
<keyword evidence="5" id="KW-1185">Reference proteome</keyword>
<protein>
    <recommendedName>
        <fullName evidence="3">Thioredoxin domain-containing protein</fullName>
    </recommendedName>
</protein>
<proteinExistence type="predicted"/>
<keyword evidence="2" id="KW-0676">Redox-active center</keyword>
<dbReference type="Pfam" id="PF00085">
    <property type="entry name" value="Thioredoxin"/>
    <property type="match status" value="1"/>
</dbReference>
<dbReference type="Ensembl" id="ENSPSMT00000021932.1">
    <property type="protein sequence ID" value="ENSPSMP00000018930.1"/>
    <property type="gene ID" value="ENSPSMG00000013358.1"/>
</dbReference>
<dbReference type="Proteomes" id="UP000694414">
    <property type="component" value="Unplaced"/>
</dbReference>
<evidence type="ECO:0000256" key="1">
    <source>
        <dbReference type="ARBA" id="ARBA00023157"/>
    </source>
</evidence>
<dbReference type="InterPro" id="IPR013766">
    <property type="entry name" value="Thioredoxin_domain"/>
</dbReference>
<dbReference type="PANTHER" id="PTHR46115">
    <property type="entry name" value="THIOREDOXIN-LIKE PROTEIN 1"/>
    <property type="match status" value="1"/>
</dbReference>
<evidence type="ECO:0000313" key="4">
    <source>
        <dbReference type="Ensembl" id="ENSPSMP00000018930.1"/>
    </source>
</evidence>
<evidence type="ECO:0000256" key="2">
    <source>
        <dbReference type="ARBA" id="ARBA00023284"/>
    </source>
</evidence>
<accession>A0A8C9DLN4</accession>
<sequence>MVKQIESKYSFQEALDAARDKLEVEDFSAIWCGPCKMIKPFFHSLSQKHSIVEVDVNNFYLFLFRTCHIFFS</sequence>
<organism evidence="4 5">
    <name type="scientific">Prolemur simus</name>
    <name type="common">Greater bamboo lemur</name>
    <name type="synonym">Hapalemur simus</name>
    <dbReference type="NCBI Taxonomy" id="1328070"/>
    <lineage>
        <taxon>Eukaryota</taxon>
        <taxon>Metazoa</taxon>
        <taxon>Chordata</taxon>
        <taxon>Craniata</taxon>
        <taxon>Vertebrata</taxon>
        <taxon>Euteleostomi</taxon>
        <taxon>Mammalia</taxon>
        <taxon>Eutheria</taxon>
        <taxon>Euarchontoglires</taxon>
        <taxon>Primates</taxon>
        <taxon>Strepsirrhini</taxon>
        <taxon>Lemuriformes</taxon>
        <taxon>Lemuridae</taxon>
        <taxon>Prolemur</taxon>
    </lineage>
</organism>